<protein>
    <submittedName>
        <fullName evidence="1">Uncharacterized protein</fullName>
    </submittedName>
</protein>
<evidence type="ECO:0000313" key="1">
    <source>
        <dbReference type="EMBL" id="MBX14931.1"/>
    </source>
</evidence>
<organism evidence="1">
    <name type="scientific">Rhizophora mucronata</name>
    <name type="common">Asiatic mangrove</name>
    <dbReference type="NCBI Taxonomy" id="61149"/>
    <lineage>
        <taxon>Eukaryota</taxon>
        <taxon>Viridiplantae</taxon>
        <taxon>Streptophyta</taxon>
        <taxon>Embryophyta</taxon>
        <taxon>Tracheophyta</taxon>
        <taxon>Spermatophyta</taxon>
        <taxon>Magnoliopsida</taxon>
        <taxon>eudicotyledons</taxon>
        <taxon>Gunneridae</taxon>
        <taxon>Pentapetalae</taxon>
        <taxon>rosids</taxon>
        <taxon>fabids</taxon>
        <taxon>Malpighiales</taxon>
        <taxon>Rhizophoraceae</taxon>
        <taxon>Rhizophora</taxon>
    </lineage>
</organism>
<proteinExistence type="predicted"/>
<dbReference type="PANTHER" id="PTHR48146">
    <property type="entry name" value="K-STIMULATED PYROPHOSPHATE-ENERGIZED SODIUM PUMP PROTEIN"/>
    <property type="match status" value="1"/>
</dbReference>
<dbReference type="AlphaFoldDB" id="A0A2P2LAE1"/>
<accession>A0A2P2LAE1</accession>
<name>A0A2P2LAE1_RHIMU</name>
<dbReference type="PANTHER" id="PTHR48146:SF2">
    <property type="entry name" value="K-STIMULATED PYROPHOSPHATE-ENERGIZED SODIUM PUMP PROTEIN"/>
    <property type="match status" value="1"/>
</dbReference>
<dbReference type="EMBL" id="GGEC01034447">
    <property type="protein sequence ID" value="MBX14931.1"/>
    <property type="molecule type" value="Transcribed_RNA"/>
</dbReference>
<reference evidence="1" key="1">
    <citation type="submission" date="2018-02" db="EMBL/GenBank/DDBJ databases">
        <title>Rhizophora mucronata_Transcriptome.</title>
        <authorList>
            <person name="Meera S.P."/>
            <person name="Sreeshan A."/>
            <person name="Augustine A."/>
        </authorList>
    </citation>
    <scope>NUCLEOTIDE SEQUENCE</scope>
    <source>
        <tissue evidence="1">Leaf</tissue>
    </source>
</reference>
<sequence length="79" mass="8823">MEEEASATPRSSAYLDALTQEIEKKLQRALASASQRRNLLQELFADIALEVDDRARGESVFCDSCLIVSLSVYVWLVVC</sequence>